<evidence type="ECO:0000256" key="2">
    <source>
        <dbReference type="SAM" id="SignalP"/>
    </source>
</evidence>
<feature type="signal peptide" evidence="2">
    <location>
        <begin position="1"/>
        <end position="28"/>
    </location>
</feature>
<keyword evidence="4" id="KW-1185">Reference proteome</keyword>
<comment type="caution">
    <text evidence="3">The sequence shown here is derived from an EMBL/GenBank/DDBJ whole genome shotgun (WGS) entry which is preliminary data.</text>
</comment>
<reference evidence="3 4" key="2">
    <citation type="journal article" date="2023" name="Mol. Biol. Evol.">
        <title>Genomics of Secondarily Temperate Adaptation in the Only Non-Antarctic Icefish.</title>
        <authorList>
            <person name="Rivera-Colon A.G."/>
            <person name="Rayamajhi N."/>
            <person name="Minhas B.F."/>
            <person name="Madrigal G."/>
            <person name="Bilyk K.T."/>
            <person name="Yoon V."/>
            <person name="Hune M."/>
            <person name="Gregory S."/>
            <person name="Cheng C.H.C."/>
            <person name="Catchen J.M."/>
        </authorList>
    </citation>
    <scope>NUCLEOTIDE SEQUENCE [LARGE SCALE GENOMIC DNA]</scope>
    <source>
        <strain evidence="3">JMC-PN-2008</strain>
    </source>
</reference>
<feature type="region of interest" description="Disordered" evidence="1">
    <location>
        <begin position="34"/>
        <end position="66"/>
    </location>
</feature>
<evidence type="ECO:0000256" key="1">
    <source>
        <dbReference type="SAM" id="MobiDB-lite"/>
    </source>
</evidence>
<sequence>MQMDSFSPFSFRPPLITPLLLLFSFAYDARLPGEGESRELSGSRGSGPQAEARMQNGGRTGTSVGA</sequence>
<dbReference type="AlphaFoldDB" id="A0AAN7XCM3"/>
<gene>
    <name evidence="3" type="ORF">PBY51_002438</name>
</gene>
<dbReference type="Proteomes" id="UP001346869">
    <property type="component" value="Unassembled WGS sequence"/>
</dbReference>
<organism evidence="3 4">
    <name type="scientific">Eleginops maclovinus</name>
    <name type="common">Patagonian blennie</name>
    <name type="synonym">Eleginus maclovinus</name>
    <dbReference type="NCBI Taxonomy" id="56733"/>
    <lineage>
        <taxon>Eukaryota</taxon>
        <taxon>Metazoa</taxon>
        <taxon>Chordata</taxon>
        <taxon>Craniata</taxon>
        <taxon>Vertebrata</taxon>
        <taxon>Euteleostomi</taxon>
        <taxon>Actinopterygii</taxon>
        <taxon>Neopterygii</taxon>
        <taxon>Teleostei</taxon>
        <taxon>Neoteleostei</taxon>
        <taxon>Acanthomorphata</taxon>
        <taxon>Eupercaria</taxon>
        <taxon>Perciformes</taxon>
        <taxon>Notothenioidei</taxon>
        <taxon>Eleginopidae</taxon>
        <taxon>Eleginops</taxon>
    </lineage>
</organism>
<evidence type="ECO:0000313" key="4">
    <source>
        <dbReference type="Proteomes" id="UP001346869"/>
    </source>
</evidence>
<keyword evidence="2" id="KW-0732">Signal</keyword>
<accession>A0AAN7XCM3</accession>
<proteinExistence type="predicted"/>
<evidence type="ECO:0000313" key="3">
    <source>
        <dbReference type="EMBL" id="KAK5858285.1"/>
    </source>
</evidence>
<feature type="chain" id="PRO_5042848363" evidence="2">
    <location>
        <begin position="29"/>
        <end position="66"/>
    </location>
</feature>
<name>A0AAN7XCM3_ELEMC</name>
<reference evidence="3 4" key="1">
    <citation type="journal article" date="2023" name="Genes (Basel)">
        <title>Chromosome-Level Genome Assembly and Circadian Gene Repertoire of the Patagonia Blennie Eleginops maclovinus-The Closest Ancestral Proxy of Antarctic Cryonotothenioids.</title>
        <authorList>
            <person name="Cheng C.C."/>
            <person name="Rivera-Colon A.G."/>
            <person name="Minhas B.F."/>
            <person name="Wilson L."/>
            <person name="Rayamajhi N."/>
            <person name="Vargas-Chacoff L."/>
            <person name="Catchen J.M."/>
        </authorList>
    </citation>
    <scope>NUCLEOTIDE SEQUENCE [LARGE SCALE GENOMIC DNA]</scope>
    <source>
        <strain evidence="3">JMC-PN-2008</strain>
    </source>
</reference>
<dbReference type="EMBL" id="JAUZQC010000015">
    <property type="protein sequence ID" value="KAK5858285.1"/>
    <property type="molecule type" value="Genomic_DNA"/>
</dbReference>
<protein>
    <submittedName>
        <fullName evidence="3">Uncharacterized protein</fullName>
    </submittedName>
</protein>